<keyword evidence="2" id="KW-0539">Nucleus</keyword>
<dbReference type="GO" id="GO:0071006">
    <property type="term" value="C:U2-type catalytic step 1 spliceosome"/>
    <property type="evidence" value="ECO:0007669"/>
    <property type="project" value="TreeGrafter"/>
</dbReference>
<comment type="subcellular location">
    <subcellularLocation>
        <location evidence="2">Nucleus</location>
    </subcellularLocation>
</comment>
<dbReference type="GO" id="GO:0070534">
    <property type="term" value="P:protein K63-linked ubiquitination"/>
    <property type="evidence" value="ECO:0007669"/>
    <property type="project" value="UniProtKB-UniRule"/>
</dbReference>
<proteinExistence type="inferred from homology"/>
<comment type="pathway">
    <text evidence="2">Protein modification; protein ubiquitination.</text>
</comment>
<dbReference type="Pfam" id="PF00400">
    <property type="entry name" value="WD40"/>
    <property type="match status" value="4"/>
</dbReference>
<sequence>MASTAEELKQAAGQPSRTEEEDGDMESWPETDEDVASGEEDAYVDSSSDTDEEAAARRWKNVFVNHVLPPAVELGNGGVILVLLETPSGFALFSYDGVKLLEPDACQNIWADFADDTVAKLAVWLQDFQTFEDKLSAINLSTGVSDALANMIKKHIVPGQRLAVENKDYRKTIETSLKIPCMYGPAVEELMWGLKIQMPYLVPAENSEMEKDIFPMSEGMKFLLNFHCFKFKPDMMVTRRIIKMAGTVHACDRCVNKHSNNLHSVAEHLKEISHIDTRDWDLMKIATALKLICYPNEKVKAPRSLFRKQEMTRLWNDRPKYDGKILKMPLLVVYDEINMAREARYKAACVLCRLLRRATKAHEVATDNETSPDGEKERSEHRGFGGEAASVVDELTECNYKLSEERKKRQIPPTLASIDALKRYTRISSHPLHRTNEPGILSMHIHPSKVTLMLRLVLIIFFNFDVENLIEFFFMFIYFILIMDEQDIVATGGIDTNAVLFDRPSGQILSTLTGHSKKITSLKFVNRDELFITGSADKTVRIWQGREDGNYSCIHTLKDHTAEVGAVTVHATQKYFVTASKDHSWCFYDISTGFCLTRVCEASEQEGYTSASFHPDGLILGTGTSASVVKIWDVKTQSSVGKLKGHVGPVTAMSFSENGYLLATASLGGVRVWDVRKLRYLWTISPYFADIPTNAVEFDLSGRYLAIGGSDISVYNVDKDPLDFIKKLPDLSRKGKVTSLKFGVDAKYIAVGSMDHKLRIFGLPGDEQMDE</sequence>
<keyword evidence="2" id="KW-0507">mRNA processing</keyword>
<dbReference type="EC" id="2.3.2.27" evidence="2"/>
<dbReference type="GO" id="GO:0006281">
    <property type="term" value="P:DNA repair"/>
    <property type="evidence" value="ECO:0007669"/>
    <property type="project" value="UniProtKB-KW"/>
</dbReference>
<feature type="repeat" description="WD" evidence="1">
    <location>
        <begin position="512"/>
        <end position="544"/>
    </location>
</feature>
<evidence type="ECO:0000256" key="1">
    <source>
        <dbReference type="PROSITE-ProRule" id="PRU00221"/>
    </source>
</evidence>
<keyword evidence="2" id="KW-0808">Transferase</keyword>
<feature type="compositionally biased region" description="Acidic residues" evidence="3">
    <location>
        <begin position="19"/>
        <end position="51"/>
    </location>
</feature>
<keyword evidence="2" id="KW-0227">DNA damage</keyword>
<dbReference type="UniPathway" id="UPA00143"/>
<name>A0A5J9VIN3_9POAL</name>
<dbReference type="PANTHER" id="PTHR43995">
    <property type="entry name" value="PRE-MRNA-PROCESSING FACTOR 19"/>
    <property type="match status" value="1"/>
</dbReference>
<evidence type="ECO:0000256" key="3">
    <source>
        <dbReference type="SAM" id="MobiDB-lite"/>
    </source>
</evidence>
<keyword evidence="2" id="KW-0234">DNA repair</keyword>
<evidence type="ECO:0000313" key="5">
    <source>
        <dbReference type="Proteomes" id="UP000324897"/>
    </source>
</evidence>
<evidence type="ECO:0000256" key="2">
    <source>
        <dbReference type="RuleBase" id="RU367101"/>
    </source>
</evidence>
<dbReference type="InterPro" id="IPR036322">
    <property type="entry name" value="WD40_repeat_dom_sf"/>
</dbReference>
<dbReference type="CDD" id="cd00200">
    <property type="entry name" value="WD40"/>
    <property type="match status" value="1"/>
</dbReference>
<dbReference type="GO" id="GO:0005737">
    <property type="term" value="C:cytoplasm"/>
    <property type="evidence" value="ECO:0007669"/>
    <property type="project" value="TreeGrafter"/>
</dbReference>
<keyword evidence="2" id="KW-0833">Ubl conjugation pathway</keyword>
<keyword evidence="5" id="KW-1185">Reference proteome</keyword>
<comment type="function">
    <text evidence="2">Ubiquitin-protein ligase which is mainly involved pre-mRNA splicing and DNA repair. Required for pre-mRNA splicing as component of the spliceosome.</text>
</comment>
<dbReference type="PANTHER" id="PTHR43995:SF1">
    <property type="entry name" value="PRE-MRNA-PROCESSING FACTOR 19"/>
    <property type="match status" value="1"/>
</dbReference>
<dbReference type="PROSITE" id="PS50294">
    <property type="entry name" value="WD_REPEATS_REGION"/>
    <property type="match status" value="2"/>
</dbReference>
<keyword evidence="1" id="KW-0853">WD repeat</keyword>
<feature type="region of interest" description="Disordered" evidence="3">
    <location>
        <begin position="1"/>
        <end position="51"/>
    </location>
</feature>
<comment type="catalytic activity">
    <reaction evidence="2">
        <text>S-ubiquitinyl-[E2 ubiquitin-conjugating enzyme]-L-cysteine + [acceptor protein]-L-lysine = [E2 ubiquitin-conjugating enzyme]-L-cysteine + N(6)-ubiquitinyl-[acceptor protein]-L-lysine.</text>
        <dbReference type="EC" id="2.3.2.27"/>
    </reaction>
</comment>
<dbReference type="AlphaFoldDB" id="A0A5J9VIN3"/>
<comment type="subunit">
    <text evidence="2">Homotetramer.</text>
</comment>
<dbReference type="SUPFAM" id="SSF50978">
    <property type="entry name" value="WD40 repeat-like"/>
    <property type="match status" value="1"/>
</dbReference>
<feature type="repeat" description="WD" evidence="1">
    <location>
        <begin position="601"/>
        <end position="642"/>
    </location>
</feature>
<dbReference type="Proteomes" id="UP000324897">
    <property type="component" value="Unassembled WGS sequence"/>
</dbReference>
<organism evidence="4 5">
    <name type="scientific">Eragrostis curvula</name>
    <name type="common">weeping love grass</name>
    <dbReference type="NCBI Taxonomy" id="38414"/>
    <lineage>
        <taxon>Eukaryota</taxon>
        <taxon>Viridiplantae</taxon>
        <taxon>Streptophyta</taxon>
        <taxon>Embryophyta</taxon>
        <taxon>Tracheophyta</taxon>
        <taxon>Spermatophyta</taxon>
        <taxon>Magnoliopsida</taxon>
        <taxon>Liliopsida</taxon>
        <taxon>Poales</taxon>
        <taxon>Poaceae</taxon>
        <taxon>PACMAD clade</taxon>
        <taxon>Chloridoideae</taxon>
        <taxon>Eragrostideae</taxon>
        <taxon>Eragrostidinae</taxon>
        <taxon>Eragrostis</taxon>
    </lineage>
</organism>
<dbReference type="SMART" id="SM00320">
    <property type="entry name" value="WD40"/>
    <property type="match status" value="6"/>
</dbReference>
<comment type="similarity">
    <text evidence="2">Belongs to the WD repeat PRP19 family.</text>
</comment>
<protein>
    <recommendedName>
        <fullName evidence="2">Pre-mRNA-processing factor 19</fullName>
        <ecNumber evidence="2">2.3.2.27</ecNumber>
    </recommendedName>
</protein>
<feature type="region of interest" description="Disordered" evidence="3">
    <location>
        <begin position="362"/>
        <end position="384"/>
    </location>
</feature>
<reference evidence="4 5" key="1">
    <citation type="journal article" date="2019" name="Sci. Rep.">
        <title>A high-quality genome of Eragrostis curvula grass provides insights into Poaceae evolution and supports new strategies to enhance forage quality.</title>
        <authorList>
            <person name="Carballo J."/>
            <person name="Santos B.A.C.M."/>
            <person name="Zappacosta D."/>
            <person name="Garbus I."/>
            <person name="Selva J.P."/>
            <person name="Gallo C.A."/>
            <person name="Diaz A."/>
            <person name="Albertini E."/>
            <person name="Caccamo M."/>
            <person name="Echenique V."/>
        </authorList>
    </citation>
    <scope>NUCLEOTIDE SEQUENCE [LARGE SCALE GENOMIC DNA]</scope>
    <source>
        <strain evidence="5">cv. Victoria</strain>
        <tissue evidence="4">Leaf</tissue>
    </source>
</reference>
<keyword evidence="2" id="KW-0747">Spliceosome</keyword>
<dbReference type="PROSITE" id="PS50082">
    <property type="entry name" value="WD_REPEATS_2"/>
    <property type="match status" value="3"/>
</dbReference>
<comment type="caution">
    <text evidence="4">The sequence shown here is derived from an EMBL/GenBank/DDBJ whole genome shotgun (WGS) entry which is preliminary data.</text>
</comment>
<evidence type="ECO:0000313" key="4">
    <source>
        <dbReference type="EMBL" id="TVU35274.1"/>
    </source>
</evidence>
<gene>
    <name evidence="4" type="ORF">EJB05_17158</name>
</gene>
<dbReference type="InterPro" id="IPR015943">
    <property type="entry name" value="WD40/YVTN_repeat-like_dom_sf"/>
</dbReference>
<dbReference type="Gene3D" id="2.130.10.10">
    <property type="entry name" value="YVTN repeat-like/Quinoprotein amine dehydrogenase"/>
    <property type="match status" value="1"/>
</dbReference>
<dbReference type="GO" id="GO:0000974">
    <property type="term" value="C:Prp19 complex"/>
    <property type="evidence" value="ECO:0007669"/>
    <property type="project" value="UniProtKB-UniRule"/>
</dbReference>
<feature type="repeat" description="WD" evidence="1">
    <location>
        <begin position="643"/>
        <end position="683"/>
    </location>
</feature>
<keyword evidence="2" id="KW-0508">mRNA splicing</keyword>
<feature type="compositionally biased region" description="Basic and acidic residues" evidence="3">
    <location>
        <begin position="373"/>
        <end position="384"/>
    </location>
</feature>
<dbReference type="OrthoDB" id="687049at2759"/>
<dbReference type="EMBL" id="RWGY01000009">
    <property type="protein sequence ID" value="TVU35274.1"/>
    <property type="molecule type" value="Genomic_DNA"/>
</dbReference>
<dbReference type="GO" id="GO:0061630">
    <property type="term" value="F:ubiquitin protein ligase activity"/>
    <property type="evidence" value="ECO:0007669"/>
    <property type="project" value="UniProtKB-UniRule"/>
</dbReference>
<dbReference type="InterPro" id="IPR038959">
    <property type="entry name" value="Prp19"/>
</dbReference>
<dbReference type="Gramene" id="TVU35274">
    <property type="protein sequence ID" value="TVU35274"/>
    <property type="gene ID" value="EJB05_17158"/>
</dbReference>
<dbReference type="GO" id="GO:0000398">
    <property type="term" value="P:mRNA splicing, via spliceosome"/>
    <property type="evidence" value="ECO:0007669"/>
    <property type="project" value="InterPro"/>
</dbReference>
<feature type="non-terminal residue" evidence="4">
    <location>
        <position position="1"/>
    </location>
</feature>
<dbReference type="InterPro" id="IPR001680">
    <property type="entry name" value="WD40_rpt"/>
</dbReference>
<accession>A0A5J9VIN3</accession>